<dbReference type="Gene3D" id="2.60.40.10">
    <property type="entry name" value="Immunoglobulins"/>
    <property type="match status" value="1"/>
</dbReference>
<feature type="compositionally biased region" description="Polar residues" evidence="1">
    <location>
        <begin position="248"/>
        <end position="260"/>
    </location>
</feature>
<evidence type="ECO:0000313" key="5">
    <source>
        <dbReference type="Proteomes" id="UP001595945"/>
    </source>
</evidence>
<keyword evidence="2" id="KW-1133">Transmembrane helix</keyword>
<reference evidence="4 5" key="1">
    <citation type="journal article" date="2019" name="Int. J. Syst. Evol. Microbiol.">
        <title>The Global Catalogue of Microorganisms (GCM) 10K type strain sequencing project: providing services to taxonomists for standard genome sequencing and annotation.</title>
        <authorList>
            <consortium name="The Broad Institute Genomics Platform"/>
            <consortium name="The Broad Institute Genome Sequencing Center for Infectious Disease"/>
            <person name="Wu L."/>
            <person name="Ma J."/>
        </authorList>
    </citation>
    <scope>NUCLEOTIDE SEQUENCE [LARGE SCALE GENOMIC DNA]</scope>
    <source>
        <strain evidence="4 5">XZYJ18</strain>
    </source>
</reference>
<dbReference type="InterPro" id="IPR013783">
    <property type="entry name" value="Ig-like_fold"/>
</dbReference>
<organism evidence="4 5">
    <name type="scientific">Halorussus aquaticus</name>
    <dbReference type="NCBI Taxonomy" id="2953748"/>
    <lineage>
        <taxon>Archaea</taxon>
        <taxon>Methanobacteriati</taxon>
        <taxon>Methanobacteriota</taxon>
        <taxon>Stenosarchaea group</taxon>
        <taxon>Halobacteria</taxon>
        <taxon>Halobacteriales</taxon>
        <taxon>Haladaptataceae</taxon>
        <taxon>Halorussus</taxon>
    </lineage>
</organism>
<dbReference type="Pfam" id="PF01882">
    <property type="entry name" value="DUF58"/>
    <property type="match status" value="1"/>
</dbReference>
<feature type="compositionally biased region" description="Basic and acidic residues" evidence="1">
    <location>
        <begin position="213"/>
        <end position="223"/>
    </location>
</feature>
<evidence type="ECO:0000256" key="1">
    <source>
        <dbReference type="SAM" id="MobiDB-lite"/>
    </source>
</evidence>
<name>A0ABD5Q156_9EURY</name>
<dbReference type="AlphaFoldDB" id="A0ABD5Q156"/>
<dbReference type="InterPro" id="IPR002881">
    <property type="entry name" value="DUF58"/>
</dbReference>
<evidence type="ECO:0000259" key="3">
    <source>
        <dbReference type="Pfam" id="PF01882"/>
    </source>
</evidence>
<feature type="region of interest" description="Disordered" evidence="1">
    <location>
        <begin position="242"/>
        <end position="262"/>
    </location>
</feature>
<dbReference type="RefSeq" id="WP_254270130.1">
    <property type="nucleotide sequence ID" value="NZ_CP100401.1"/>
</dbReference>
<feature type="region of interest" description="Disordered" evidence="1">
    <location>
        <begin position="210"/>
        <end position="229"/>
    </location>
</feature>
<feature type="region of interest" description="Disordered" evidence="1">
    <location>
        <begin position="29"/>
        <end position="76"/>
    </location>
</feature>
<dbReference type="EMBL" id="JBHSHT010000001">
    <property type="protein sequence ID" value="MFC4823911.1"/>
    <property type="molecule type" value="Genomic_DNA"/>
</dbReference>
<keyword evidence="5" id="KW-1185">Reference proteome</keyword>
<protein>
    <submittedName>
        <fullName evidence="4">DUF58 domain-containing protein</fullName>
    </submittedName>
</protein>
<accession>A0ABD5Q156</accession>
<dbReference type="GeneID" id="73047172"/>
<gene>
    <name evidence="4" type="ORF">ACFO9K_06520</name>
</gene>
<keyword evidence="2" id="KW-0472">Membrane</keyword>
<feature type="compositionally biased region" description="Basic and acidic residues" evidence="1">
    <location>
        <begin position="29"/>
        <end position="56"/>
    </location>
</feature>
<dbReference type="PANTHER" id="PTHR33608">
    <property type="entry name" value="BLL2464 PROTEIN"/>
    <property type="match status" value="1"/>
</dbReference>
<evidence type="ECO:0000256" key="2">
    <source>
        <dbReference type="SAM" id="Phobius"/>
    </source>
</evidence>
<dbReference type="PANTHER" id="PTHR33608:SF6">
    <property type="entry name" value="BLL2464 PROTEIN"/>
    <property type="match status" value="1"/>
</dbReference>
<proteinExistence type="predicted"/>
<feature type="transmembrane region" description="Helical" evidence="2">
    <location>
        <begin position="6"/>
        <end position="26"/>
    </location>
</feature>
<dbReference type="Proteomes" id="UP001595945">
    <property type="component" value="Unassembled WGS sequence"/>
</dbReference>
<keyword evidence="2" id="KW-0812">Transmembrane</keyword>
<evidence type="ECO:0000313" key="4">
    <source>
        <dbReference type="EMBL" id="MFC4823911.1"/>
    </source>
</evidence>
<sequence length="499" mass="54059">MSNTPLIAVLMMGILGSIYVAAFRVANNKSERQERRPTDAEDDGTAHGDHEDSADGREDEPTDGLPSATRIGPQWDPGTTVALLAGAGGILTKNTTVFLAGVVGFAYAAYRYGTRPPDLDVSVERAISERSPLPSSDVEIALTVRNEGEKPISDLRIVDGVPERLGVVSGSPRHCTSLRPGEEATFTYEVRARRGTHEFGRTDLVARNVSGSAERRTERDARAPGDAADAATTITCETRADDVPLPADTSSHPGQVTTDSGGEGVEFYATREYQSSDPMSRIDWKRYAKSRELTTVDFRETRAATVMVVVDARTPALVARRAGEPDAVELAEYAAERLAEAFARRNDRVGLSIFGPDERYLAPAGGDEQVARVRAELESTAPPTDRLEGIFSERRRNRANEDRFDTLRKRMPNAAQVVFLSPMADDYAVEVAERFRAYGHAVTVVSPDVTGSGTVGGAIDRIEREERLAGLRGGVRVVDWSPDEPIRAAVSAATARWSG</sequence>
<feature type="domain" description="DUF58" evidence="3">
    <location>
        <begin position="270"/>
        <end position="445"/>
    </location>
</feature>
<comment type="caution">
    <text evidence="4">The sequence shown here is derived from an EMBL/GenBank/DDBJ whole genome shotgun (WGS) entry which is preliminary data.</text>
</comment>